<dbReference type="EMBL" id="HACG01042586">
    <property type="protein sequence ID" value="CEK89451.1"/>
    <property type="molecule type" value="Transcribed_RNA"/>
</dbReference>
<sequence>MPRRMETREKVLASLPFAAAPTKSPLAREFCDSLALEMATNPSGQKQQRHAKTARPI</sequence>
<protein>
    <submittedName>
        <fullName evidence="1">Uncharacterized protein</fullName>
    </submittedName>
</protein>
<evidence type="ECO:0000313" key="2">
    <source>
        <dbReference type="EMBL" id="CEK89451.1"/>
    </source>
</evidence>
<name>A0A0B7BBL9_9EUPU</name>
<dbReference type="EMBL" id="HACG01042585">
    <property type="protein sequence ID" value="CEK89450.1"/>
    <property type="molecule type" value="Transcribed_RNA"/>
</dbReference>
<reference evidence="1" key="1">
    <citation type="submission" date="2014-12" db="EMBL/GenBank/DDBJ databases">
        <title>Insight into the proteome of Arion vulgaris.</title>
        <authorList>
            <person name="Aradska J."/>
            <person name="Bulat T."/>
            <person name="Smidak R."/>
            <person name="Sarate P."/>
            <person name="Gangsoo J."/>
            <person name="Sialana F."/>
            <person name="Bilban M."/>
            <person name="Lubec G."/>
        </authorList>
    </citation>
    <scope>NUCLEOTIDE SEQUENCE</scope>
    <source>
        <tissue evidence="1">Skin</tissue>
    </source>
</reference>
<evidence type="ECO:0000313" key="1">
    <source>
        <dbReference type="EMBL" id="CEK89450.1"/>
    </source>
</evidence>
<organism evidence="1">
    <name type="scientific">Arion vulgaris</name>
    <dbReference type="NCBI Taxonomy" id="1028688"/>
    <lineage>
        <taxon>Eukaryota</taxon>
        <taxon>Metazoa</taxon>
        <taxon>Spiralia</taxon>
        <taxon>Lophotrochozoa</taxon>
        <taxon>Mollusca</taxon>
        <taxon>Gastropoda</taxon>
        <taxon>Heterobranchia</taxon>
        <taxon>Euthyneura</taxon>
        <taxon>Panpulmonata</taxon>
        <taxon>Eupulmonata</taxon>
        <taxon>Stylommatophora</taxon>
        <taxon>Helicina</taxon>
        <taxon>Arionoidea</taxon>
        <taxon>Arionidae</taxon>
        <taxon>Arion</taxon>
    </lineage>
</organism>
<proteinExistence type="predicted"/>
<accession>A0A0B7BBL9</accession>
<dbReference type="AlphaFoldDB" id="A0A0B7BBL9"/>
<gene>
    <name evidence="1" type="primary">ORF171061</name>
    <name evidence="2" type="synonym">ORF171065</name>
</gene>